<keyword evidence="3" id="KW-1185">Reference proteome</keyword>
<feature type="compositionally biased region" description="Polar residues" evidence="1">
    <location>
        <begin position="297"/>
        <end position="312"/>
    </location>
</feature>
<gene>
    <name evidence="2" type="ORF">BSTOLATCC_MIC20547</name>
</gene>
<dbReference type="EMBL" id="CAJZBQ010000020">
    <property type="protein sequence ID" value="CAG9318063.1"/>
    <property type="molecule type" value="Genomic_DNA"/>
</dbReference>
<sequence>MITTRTELLEQRRKEKIPDVSYDIDGDGNVSPLDYFVARRHDKDKDGKLTSEERIMAKQFFKTELHKFILDGENHGPHRPNRLLQINGIPIYHDDFSVLHQNNNLNTEDIQKITLKTVQEKRRKEKKDTAKNIADTKIIHKNPFLIFPRNSSGISYVSKISMQKKLEKETAREVQGLSKIPDALNPRVLSTNYNEFPKIQSKSELDEFRKTQATEIGNGFGNKLLKKTLENDDKWAEKVPENTGFLNFKQRVEEMRKKDVERTIKLFEKIKKSGIHDNDLPKFQENCKKYWERKRSATPTPNISVPSNLNSDRQSENSIKTERIPYQEEKTPKRSVTPTPFLKQTEFIPKFKEKSSVLIPDLDLNHQKKYKFTETFTNLQPSRPLTDRAKDSCSSISHKNIKISPIRTRGFV</sequence>
<comment type="caution">
    <text evidence="2">The sequence shown here is derived from an EMBL/GenBank/DDBJ whole genome shotgun (WGS) entry which is preliminary data.</text>
</comment>
<dbReference type="Proteomes" id="UP001162131">
    <property type="component" value="Unassembled WGS sequence"/>
</dbReference>
<evidence type="ECO:0000256" key="1">
    <source>
        <dbReference type="SAM" id="MobiDB-lite"/>
    </source>
</evidence>
<proteinExistence type="predicted"/>
<organism evidence="2 3">
    <name type="scientific">Blepharisma stoltei</name>
    <dbReference type="NCBI Taxonomy" id="1481888"/>
    <lineage>
        <taxon>Eukaryota</taxon>
        <taxon>Sar</taxon>
        <taxon>Alveolata</taxon>
        <taxon>Ciliophora</taxon>
        <taxon>Postciliodesmatophora</taxon>
        <taxon>Heterotrichea</taxon>
        <taxon>Heterotrichida</taxon>
        <taxon>Blepharismidae</taxon>
        <taxon>Blepharisma</taxon>
    </lineage>
</organism>
<protein>
    <recommendedName>
        <fullName evidence="4">EF-hand domain-containing protein</fullName>
    </recommendedName>
</protein>
<feature type="compositionally biased region" description="Basic and acidic residues" evidence="1">
    <location>
        <begin position="313"/>
        <end position="332"/>
    </location>
</feature>
<reference evidence="2" key="1">
    <citation type="submission" date="2021-09" db="EMBL/GenBank/DDBJ databases">
        <authorList>
            <consortium name="AG Swart"/>
            <person name="Singh M."/>
            <person name="Singh A."/>
            <person name="Seah K."/>
            <person name="Emmerich C."/>
        </authorList>
    </citation>
    <scope>NUCLEOTIDE SEQUENCE</scope>
    <source>
        <strain evidence="2">ATCC30299</strain>
    </source>
</reference>
<dbReference type="AlphaFoldDB" id="A0AAU9IWM5"/>
<accession>A0AAU9IWM5</accession>
<evidence type="ECO:0000313" key="2">
    <source>
        <dbReference type="EMBL" id="CAG9318063.1"/>
    </source>
</evidence>
<evidence type="ECO:0008006" key="4">
    <source>
        <dbReference type="Google" id="ProtNLM"/>
    </source>
</evidence>
<name>A0AAU9IWM5_9CILI</name>
<feature type="region of interest" description="Disordered" evidence="1">
    <location>
        <begin position="294"/>
        <end position="337"/>
    </location>
</feature>
<evidence type="ECO:0000313" key="3">
    <source>
        <dbReference type="Proteomes" id="UP001162131"/>
    </source>
</evidence>